<dbReference type="InterPro" id="IPR031704">
    <property type="entry name" value="Glyco_hydro_36_N"/>
</dbReference>
<dbReference type="PIRSF" id="PIRSF005536">
    <property type="entry name" value="Agal"/>
    <property type="match status" value="1"/>
</dbReference>
<feature type="domain" description="Glycosyl hydrolase family 36 N-terminal" evidence="9">
    <location>
        <begin position="34"/>
        <end position="285"/>
    </location>
</feature>
<name>A0AB36JJY0_9STRE</name>
<comment type="catalytic activity">
    <reaction evidence="1 6">
        <text>Hydrolysis of terminal, non-reducing alpha-D-galactose residues in alpha-D-galactosides, including galactose oligosaccharides, galactomannans and galactolipids.</text>
        <dbReference type="EC" id="3.2.1.22"/>
    </reaction>
</comment>
<dbReference type="SUPFAM" id="SSF51445">
    <property type="entry name" value="(Trans)glycosidases"/>
    <property type="match status" value="1"/>
</dbReference>
<dbReference type="InterPro" id="IPR000111">
    <property type="entry name" value="Glyco_hydro_27/36_CS"/>
</dbReference>
<dbReference type="CDD" id="cd14791">
    <property type="entry name" value="GH36"/>
    <property type="match status" value="1"/>
</dbReference>
<evidence type="ECO:0000256" key="6">
    <source>
        <dbReference type="PIRNR" id="PIRNR005536"/>
    </source>
</evidence>
<evidence type="ECO:0000256" key="3">
    <source>
        <dbReference type="ARBA" id="ARBA00012755"/>
    </source>
</evidence>
<dbReference type="InterPro" id="IPR038417">
    <property type="entry name" value="Alpga-gal_N_sf"/>
</dbReference>
<dbReference type="Pfam" id="PF16874">
    <property type="entry name" value="Glyco_hydro_36C"/>
    <property type="match status" value="1"/>
</dbReference>
<evidence type="ECO:0000313" key="13">
    <source>
        <dbReference type="Proteomes" id="UP000188946"/>
    </source>
</evidence>
<dbReference type="InterPro" id="IPR031705">
    <property type="entry name" value="Glyco_hydro_36_C"/>
</dbReference>
<dbReference type="PANTHER" id="PTHR43053:SF3">
    <property type="entry name" value="ALPHA-GALACTOSIDASE C-RELATED"/>
    <property type="match status" value="1"/>
</dbReference>
<evidence type="ECO:0000313" key="12">
    <source>
        <dbReference type="Proteomes" id="UP000188600"/>
    </source>
</evidence>
<evidence type="ECO:0000313" key="11">
    <source>
        <dbReference type="EMBL" id="ONK29026.1"/>
    </source>
</evidence>
<comment type="similarity">
    <text evidence="2">Belongs to the glycosyl hydrolase 36 family.</text>
</comment>
<dbReference type="EC" id="3.2.1.22" evidence="3 6"/>
<dbReference type="Proteomes" id="UP000188946">
    <property type="component" value="Unassembled WGS sequence"/>
</dbReference>
<feature type="domain" description="Glycosyl hydrolase family 36 C-terminal" evidence="8">
    <location>
        <begin position="648"/>
        <end position="724"/>
    </location>
</feature>
<feature type="active site" description="Proton donor" evidence="7">
    <location>
        <position position="548"/>
    </location>
</feature>
<dbReference type="Proteomes" id="UP000188600">
    <property type="component" value="Unassembled WGS sequence"/>
</dbReference>
<dbReference type="EMBL" id="MSPT01000024">
    <property type="protein sequence ID" value="ONK25600.1"/>
    <property type="molecule type" value="Genomic_DNA"/>
</dbReference>
<dbReference type="EMBL" id="MSPR01000009">
    <property type="protein sequence ID" value="ONK29026.1"/>
    <property type="molecule type" value="Genomic_DNA"/>
</dbReference>
<dbReference type="GO" id="GO:0004557">
    <property type="term" value="F:alpha-galactosidase activity"/>
    <property type="evidence" value="ECO:0007669"/>
    <property type="project" value="UniProtKB-UniRule"/>
</dbReference>
<feature type="active site" description="Nucleophile" evidence="7">
    <location>
        <position position="479"/>
    </location>
</feature>
<evidence type="ECO:0000256" key="1">
    <source>
        <dbReference type="ARBA" id="ARBA00001255"/>
    </source>
</evidence>
<evidence type="ECO:0000256" key="4">
    <source>
        <dbReference type="ARBA" id="ARBA00022801"/>
    </source>
</evidence>
<gene>
    <name evidence="11" type="ORF">BVE84_05395</name>
    <name evidence="10" type="ORF">BVE86_09800</name>
</gene>
<dbReference type="RefSeq" id="WP_076996045.1">
    <property type="nucleotide sequence ID" value="NZ_MSPR01000009.1"/>
</dbReference>
<dbReference type="Gene3D" id="2.70.98.60">
    <property type="entry name" value="alpha-galactosidase from lactobacil brevis"/>
    <property type="match status" value="1"/>
</dbReference>
<dbReference type="PRINTS" id="PR00743">
    <property type="entry name" value="GLHYDRLASE36"/>
</dbReference>
<comment type="caution">
    <text evidence="10">The sequence shown here is derived from an EMBL/GenBank/DDBJ whole genome shotgun (WGS) entry which is preliminary data.</text>
</comment>
<reference evidence="12 13" key="1">
    <citation type="submission" date="2016-12" db="EMBL/GenBank/DDBJ databases">
        <authorList>
            <person name="Gulvik C.A."/>
        </authorList>
    </citation>
    <scope>NUCLEOTIDE SEQUENCE [LARGE SCALE GENOMIC DNA]</scope>
    <source>
        <strain evidence="11 13">12-5202</strain>
        <strain evidence="10 12">12-5291</strain>
    </source>
</reference>
<dbReference type="PANTHER" id="PTHR43053">
    <property type="entry name" value="GLYCOSIDASE FAMILY 31"/>
    <property type="match status" value="1"/>
</dbReference>
<dbReference type="AlphaFoldDB" id="A0AB36JJY0"/>
<sequence length="727" mass="82563">MGEKKVITFDTENGLFHLQTRESSYVMQVLNNQQLVHRYFGKKISHFSTSNKITYLDRAFAPSPISGNRTFSLDVLPLEYSSNGLGDFRTASVELRNSFGVGLDLKYRTHRIYKGKPTLEGLPSSFGTDDEVETLELELYDQLTEITVTLLYSVFEEANVLARSAKITTGAHPTKIERCLSFTLDMPRKDFVVHSLMGRYGYEKEWTRTPLTSGRYEIGSVRGGSGHSQTPFIALADESITEDSGEIYTAHLVYSGNFKAFAETSPLHHTRWGIGVNDTAFSWQLDAYQTFQTPEALLSYTDQGLTAMTHTSHAFLKHHLIKSPFVDKVRPILINNWEATYFDFTEEKILELAQLASQTGMELFVLDDGWFGHRDDDESSLGDWFVNRQKLPSGLKGLAQSINDLGLEFGLWFEPEMISMDSELYREHPDWAIQMAGREPIYSREQLVLDLSQEQVCDYVIDSVTSVLESANITYVKWDMNRNITNMPERLANGERYEFHHRYMLGLYRILDTLTTRFPHILFESCSGGGGRNDLGMMYYMPQAWASDNTDAIGRLSIQEGTALIYPISSIGAHVSAIPNHQVGRETPLETRGNVAMMGGAFGYELDLTRLDAEEIQGISHQIATYKDIRKTIQTGHFYRLSKTDNTQAVMFVNEDSSQAVFTFIKILAQPEAPLIQVRLKGLDPDAQYHCPRLDETFYGDELMNVGLTMPHVQKDYFSVQYIFNKQ</sequence>
<dbReference type="InterPro" id="IPR013780">
    <property type="entry name" value="Glyco_hydro_b"/>
</dbReference>
<dbReference type="Gene3D" id="3.20.20.70">
    <property type="entry name" value="Aldolase class I"/>
    <property type="match status" value="1"/>
</dbReference>
<dbReference type="PROSITE" id="PS00512">
    <property type="entry name" value="ALPHA_GALACTOSIDASE"/>
    <property type="match status" value="1"/>
</dbReference>
<dbReference type="InterPro" id="IPR050985">
    <property type="entry name" value="Alpha-glycosidase_related"/>
</dbReference>
<dbReference type="InterPro" id="IPR002252">
    <property type="entry name" value="Glyco_hydro_36"/>
</dbReference>
<evidence type="ECO:0000256" key="2">
    <source>
        <dbReference type="ARBA" id="ARBA00006202"/>
    </source>
</evidence>
<keyword evidence="5 6" id="KW-0326">Glycosidase</keyword>
<keyword evidence="13" id="KW-1185">Reference proteome</keyword>
<organism evidence="10 12">
    <name type="scientific">Streptococcus azizii</name>
    <dbReference type="NCBI Taxonomy" id="1579424"/>
    <lineage>
        <taxon>Bacteria</taxon>
        <taxon>Bacillati</taxon>
        <taxon>Bacillota</taxon>
        <taxon>Bacilli</taxon>
        <taxon>Lactobacillales</taxon>
        <taxon>Streptococcaceae</taxon>
        <taxon>Streptococcus</taxon>
    </lineage>
</organism>
<keyword evidence="4 6" id="KW-0378">Hydrolase</keyword>
<evidence type="ECO:0000259" key="9">
    <source>
        <dbReference type="Pfam" id="PF16875"/>
    </source>
</evidence>
<dbReference type="FunFam" id="3.20.20.70:FF:000118">
    <property type="entry name" value="Alpha-galactosidase"/>
    <property type="match status" value="1"/>
</dbReference>
<dbReference type="GO" id="GO:0016052">
    <property type="term" value="P:carbohydrate catabolic process"/>
    <property type="evidence" value="ECO:0007669"/>
    <property type="project" value="InterPro"/>
</dbReference>
<evidence type="ECO:0000259" key="8">
    <source>
        <dbReference type="Pfam" id="PF16874"/>
    </source>
</evidence>
<proteinExistence type="inferred from homology"/>
<dbReference type="InterPro" id="IPR013785">
    <property type="entry name" value="Aldolase_TIM"/>
</dbReference>
<accession>A0AB36JJY0</accession>
<evidence type="ECO:0000256" key="5">
    <source>
        <dbReference type="ARBA" id="ARBA00023295"/>
    </source>
</evidence>
<dbReference type="InterPro" id="IPR017853">
    <property type="entry name" value="GH"/>
</dbReference>
<dbReference type="Pfam" id="PF02065">
    <property type="entry name" value="Melibiase"/>
    <property type="match status" value="1"/>
</dbReference>
<evidence type="ECO:0000313" key="10">
    <source>
        <dbReference type="EMBL" id="ONK25600.1"/>
    </source>
</evidence>
<protein>
    <recommendedName>
        <fullName evidence="3 6">Alpha-galactosidase</fullName>
        <ecNumber evidence="3 6">3.2.1.22</ecNumber>
    </recommendedName>
</protein>
<dbReference type="Gene3D" id="2.60.40.1180">
    <property type="entry name" value="Golgi alpha-mannosidase II"/>
    <property type="match status" value="1"/>
</dbReference>
<evidence type="ECO:0000256" key="7">
    <source>
        <dbReference type="PIRSR" id="PIRSR005536-1"/>
    </source>
</evidence>
<dbReference type="Pfam" id="PF16875">
    <property type="entry name" value="Glyco_hydro_36N"/>
    <property type="match status" value="1"/>
</dbReference>